<keyword evidence="1" id="KW-1133">Transmembrane helix</keyword>
<gene>
    <name evidence="3" type="ORF">N7456_002641</name>
</gene>
<feature type="transmembrane region" description="Helical" evidence="1">
    <location>
        <begin position="176"/>
        <end position="199"/>
    </location>
</feature>
<dbReference type="PANTHER" id="PTHR42024:SF1">
    <property type="entry name" value="AMINO ACID PERMEASE_ SLC12A DOMAIN-CONTAINING PROTEIN"/>
    <property type="match status" value="1"/>
</dbReference>
<reference evidence="3" key="1">
    <citation type="submission" date="2022-11" db="EMBL/GenBank/DDBJ databases">
        <authorList>
            <person name="Petersen C."/>
        </authorList>
    </citation>
    <scope>NUCLEOTIDE SEQUENCE</scope>
    <source>
        <strain evidence="3">IBT 30069</strain>
    </source>
</reference>
<evidence type="ECO:0000256" key="1">
    <source>
        <dbReference type="SAM" id="Phobius"/>
    </source>
</evidence>
<dbReference type="Proteomes" id="UP001149165">
    <property type="component" value="Unassembled WGS sequence"/>
</dbReference>
<evidence type="ECO:0000313" key="3">
    <source>
        <dbReference type="EMBL" id="KAJ5114107.1"/>
    </source>
</evidence>
<proteinExistence type="predicted"/>
<name>A0A9W9KQD8_9EURO</name>
<feature type="transmembrane region" description="Helical" evidence="1">
    <location>
        <begin position="68"/>
        <end position="88"/>
    </location>
</feature>
<dbReference type="PANTHER" id="PTHR42024">
    <property type="entry name" value="AMINO ACID PERMEASE_ SLC12A DOMAIN-CONTAINING PROTEIN"/>
    <property type="match status" value="1"/>
</dbReference>
<sequence length="213" mass="24069">MGGVSFLAFLIRAWALWRTDSDCRPLSSENRWAFDYFFWNFVFTFCVLTALITSGITTENLQIVSLPLSILVLWISAQMAIAEVLLALKVKVPFRMSSLQKGDTLRPGVYVIVEDVVAVDGKQGRAWRQAWNDRYLASPIFRQFLSQIERLWAGTGLLVVAIVWGVVFGLENHEIGYALGWALPFAWGACMAFITTVLAKRMLRQEKTVGLEQ</sequence>
<keyword evidence="2" id="KW-0732">Signal</keyword>
<evidence type="ECO:0000256" key="2">
    <source>
        <dbReference type="SAM" id="SignalP"/>
    </source>
</evidence>
<keyword evidence="1" id="KW-0812">Transmembrane</keyword>
<organism evidence="3 4">
    <name type="scientific">Penicillium angulare</name>
    <dbReference type="NCBI Taxonomy" id="116970"/>
    <lineage>
        <taxon>Eukaryota</taxon>
        <taxon>Fungi</taxon>
        <taxon>Dikarya</taxon>
        <taxon>Ascomycota</taxon>
        <taxon>Pezizomycotina</taxon>
        <taxon>Eurotiomycetes</taxon>
        <taxon>Eurotiomycetidae</taxon>
        <taxon>Eurotiales</taxon>
        <taxon>Aspergillaceae</taxon>
        <taxon>Penicillium</taxon>
    </lineage>
</organism>
<dbReference type="OrthoDB" id="4838853at2759"/>
<keyword evidence="1" id="KW-0472">Membrane</keyword>
<accession>A0A9W9KQD8</accession>
<protein>
    <submittedName>
        <fullName evidence="3">Uncharacterized protein</fullName>
    </submittedName>
</protein>
<dbReference type="AlphaFoldDB" id="A0A9W9KQD8"/>
<keyword evidence="4" id="KW-1185">Reference proteome</keyword>
<feature type="transmembrane region" description="Helical" evidence="1">
    <location>
        <begin position="151"/>
        <end position="170"/>
    </location>
</feature>
<feature type="chain" id="PRO_5040875360" evidence="2">
    <location>
        <begin position="16"/>
        <end position="213"/>
    </location>
</feature>
<feature type="transmembrane region" description="Helical" evidence="1">
    <location>
        <begin position="36"/>
        <end position="56"/>
    </location>
</feature>
<reference evidence="3" key="2">
    <citation type="journal article" date="2023" name="IMA Fungus">
        <title>Comparative genomic study of the Penicillium genus elucidates a diverse pangenome and 15 lateral gene transfer events.</title>
        <authorList>
            <person name="Petersen C."/>
            <person name="Sorensen T."/>
            <person name="Nielsen M.R."/>
            <person name="Sondergaard T.E."/>
            <person name="Sorensen J.L."/>
            <person name="Fitzpatrick D.A."/>
            <person name="Frisvad J.C."/>
            <person name="Nielsen K.L."/>
        </authorList>
    </citation>
    <scope>NUCLEOTIDE SEQUENCE</scope>
    <source>
        <strain evidence="3">IBT 30069</strain>
    </source>
</reference>
<feature type="signal peptide" evidence="2">
    <location>
        <begin position="1"/>
        <end position="15"/>
    </location>
</feature>
<comment type="caution">
    <text evidence="3">The sequence shown here is derived from an EMBL/GenBank/DDBJ whole genome shotgun (WGS) entry which is preliminary data.</text>
</comment>
<dbReference type="EMBL" id="JAPQKH010000002">
    <property type="protein sequence ID" value="KAJ5114107.1"/>
    <property type="molecule type" value="Genomic_DNA"/>
</dbReference>
<evidence type="ECO:0000313" key="4">
    <source>
        <dbReference type="Proteomes" id="UP001149165"/>
    </source>
</evidence>